<dbReference type="Proteomes" id="UP001293254">
    <property type="component" value="Unassembled WGS sequence"/>
</dbReference>
<dbReference type="PANTHER" id="PTHR31642">
    <property type="entry name" value="TRICHOTHECENE 3-O-ACETYLTRANSFERASE"/>
    <property type="match status" value="1"/>
</dbReference>
<reference evidence="2" key="2">
    <citation type="journal article" date="2024" name="Plant">
        <title>Genomic evolution and insights into agronomic trait innovations of Sesamum species.</title>
        <authorList>
            <person name="Miao H."/>
            <person name="Wang L."/>
            <person name="Qu L."/>
            <person name="Liu H."/>
            <person name="Sun Y."/>
            <person name="Le M."/>
            <person name="Wang Q."/>
            <person name="Wei S."/>
            <person name="Zheng Y."/>
            <person name="Lin W."/>
            <person name="Duan Y."/>
            <person name="Cao H."/>
            <person name="Xiong S."/>
            <person name="Wang X."/>
            <person name="Wei L."/>
            <person name="Li C."/>
            <person name="Ma Q."/>
            <person name="Ju M."/>
            <person name="Zhao R."/>
            <person name="Li G."/>
            <person name="Mu C."/>
            <person name="Tian Q."/>
            <person name="Mei H."/>
            <person name="Zhang T."/>
            <person name="Gao T."/>
            <person name="Zhang H."/>
        </authorList>
    </citation>
    <scope>NUCLEOTIDE SEQUENCE</scope>
    <source>
        <strain evidence="2">3651</strain>
    </source>
</reference>
<keyword evidence="3" id="KW-1185">Reference proteome</keyword>
<dbReference type="Gene3D" id="3.30.559.10">
    <property type="entry name" value="Chloramphenicol acetyltransferase-like domain"/>
    <property type="match status" value="2"/>
</dbReference>
<gene>
    <name evidence="2" type="ORF">Salat_2955700</name>
</gene>
<evidence type="ECO:0000313" key="3">
    <source>
        <dbReference type="Proteomes" id="UP001293254"/>
    </source>
</evidence>
<proteinExistence type="inferred from homology"/>
<dbReference type="Pfam" id="PF02458">
    <property type="entry name" value="Transferase"/>
    <property type="match status" value="1"/>
</dbReference>
<protein>
    <submittedName>
        <fullName evidence="2">Shikimate O-hydroxycinnamoyltransferase</fullName>
    </submittedName>
</protein>
<dbReference type="GO" id="GO:0016747">
    <property type="term" value="F:acyltransferase activity, transferring groups other than amino-acyl groups"/>
    <property type="evidence" value="ECO:0007669"/>
    <property type="project" value="TreeGrafter"/>
</dbReference>
<dbReference type="InterPro" id="IPR023213">
    <property type="entry name" value="CAT-like_dom_sf"/>
</dbReference>
<dbReference type="InterPro" id="IPR050317">
    <property type="entry name" value="Plant_Fungal_Acyltransferase"/>
</dbReference>
<reference evidence="2" key="1">
    <citation type="submission" date="2020-06" db="EMBL/GenBank/DDBJ databases">
        <authorList>
            <person name="Li T."/>
            <person name="Hu X."/>
            <person name="Zhang T."/>
            <person name="Song X."/>
            <person name="Zhang H."/>
            <person name="Dai N."/>
            <person name="Sheng W."/>
            <person name="Hou X."/>
            <person name="Wei L."/>
        </authorList>
    </citation>
    <scope>NUCLEOTIDE SEQUENCE</scope>
    <source>
        <strain evidence="2">3651</strain>
        <tissue evidence="2">Leaf</tissue>
    </source>
</reference>
<evidence type="ECO:0000256" key="1">
    <source>
        <dbReference type="ARBA" id="ARBA00009861"/>
    </source>
</evidence>
<dbReference type="EMBL" id="JACGWO010000013">
    <property type="protein sequence ID" value="KAK4413085.1"/>
    <property type="molecule type" value="Genomic_DNA"/>
</dbReference>
<dbReference type="AlphaFoldDB" id="A0AAE1XJE6"/>
<accession>A0AAE1XJE6</accession>
<evidence type="ECO:0000313" key="2">
    <source>
        <dbReference type="EMBL" id="KAK4413085.1"/>
    </source>
</evidence>
<name>A0AAE1XJE6_9LAMI</name>
<comment type="caution">
    <text evidence="2">The sequence shown here is derived from an EMBL/GenBank/DDBJ whole genome shotgun (WGS) entry which is preliminary data.</text>
</comment>
<organism evidence="2 3">
    <name type="scientific">Sesamum alatum</name>
    <dbReference type="NCBI Taxonomy" id="300844"/>
    <lineage>
        <taxon>Eukaryota</taxon>
        <taxon>Viridiplantae</taxon>
        <taxon>Streptophyta</taxon>
        <taxon>Embryophyta</taxon>
        <taxon>Tracheophyta</taxon>
        <taxon>Spermatophyta</taxon>
        <taxon>Magnoliopsida</taxon>
        <taxon>eudicotyledons</taxon>
        <taxon>Gunneridae</taxon>
        <taxon>Pentapetalae</taxon>
        <taxon>asterids</taxon>
        <taxon>lamiids</taxon>
        <taxon>Lamiales</taxon>
        <taxon>Pedaliaceae</taxon>
        <taxon>Sesamum</taxon>
    </lineage>
</organism>
<sequence>MALVLPIPPMQDLKLTFQESILVSPSKQTHDDDNNKSMFLSNIDQILNYNIPTVHFFKANPDFPPQTVPKRLKMALERLLVPYDFMAGRFQLNQQSGRLEINCNSAGVGFVVASSECLLDDLGDFVYPNLGFRQLAVQTLDNLGPDIDQPLCVFQVTSFKCGGFCIGMSTNHVLLDGASAQIFIENLATQAFNDKPLAVIPCNNRHLLAARSPPYVEFPHPEFFKPDLPAVVGPPVFDCKREELDYTTFRLTPNAINYLKDKALESLSSTNTKITSFNVVAALIWRCKALSNDAEYNKDRVSTLLNVVDLRSRLNPPLPDSYCGNAVLVAYSSATCEDLAKSPFSKLVEMVAEGPKRVNDEYSKSVIDWLEINKGLPCGEYMVSSWLRLRFGEVVYPWGKPVYSGPVVSHRKDICWIFPGVDHGVNALVSLPAKEMERFVAYFRDFFPESIIN</sequence>
<dbReference type="PANTHER" id="PTHR31642:SF189">
    <property type="entry name" value="ACYLTRANSFERASE GLAUCE"/>
    <property type="match status" value="1"/>
</dbReference>
<comment type="similarity">
    <text evidence="1">Belongs to the plant acyltransferase family.</text>
</comment>